<evidence type="ECO:0000256" key="4">
    <source>
        <dbReference type="ARBA" id="ARBA00022741"/>
    </source>
</evidence>
<dbReference type="RefSeq" id="XP_008613150.1">
    <property type="nucleotide sequence ID" value="XM_008614928.1"/>
</dbReference>
<dbReference type="AlphaFoldDB" id="T0QIH2"/>
<keyword evidence="12" id="KW-1185">Reference proteome</keyword>
<evidence type="ECO:0000256" key="7">
    <source>
        <dbReference type="PROSITE-ProRule" id="PRU10141"/>
    </source>
</evidence>
<comment type="similarity">
    <text evidence="8">Belongs to the protein kinase superfamily.</text>
</comment>
<evidence type="ECO:0000259" key="9">
    <source>
        <dbReference type="PROSITE" id="PS50011"/>
    </source>
</evidence>
<dbReference type="GeneID" id="19949745"/>
<keyword evidence="4 7" id="KW-0547">Nucleotide-binding</keyword>
<dbReference type="PROSITE" id="PS50011">
    <property type="entry name" value="PROTEIN_KINASE_DOM"/>
    <property type="match status" value="1"/>
</dbReference>
<dbReference type="InterPro" id="IPR017441">
    <property type="entry name" value="Protein_kinase_ATP_BS"/>
</dbReference>
<dbReference type="PANTHER" id="PTHR24351">
    <property type="entry name" value="RIBOSOMAL PROTEIN S6 KINASE"/>
    <property type="match status" value="1"/>
</dbReference>
<dbReference type="SMART" id="SM00220">
    <property type="entry name" value="S_TKc"/>
    <property type="match status" value="1"/>
</dbReference>
<keyword evidence="5 11" id="KW-0418">Kinase</keyword>
<dbReference type="FunFam" id="1.10.510.10:FF:000048">
    <property type="entry name" value="Protein kinase C"/>
    <property type="match status" value="1"/>
</dbReference>
<dbReference type="EMBL" id="JH767159">
    <property type="protein sequence ID" value="EQC33510.1"/>
    <property type="molecule type" value="Genomic_DNA"/>
</dbReference>
<feature type="domain" description="AGC-kinase C-terminal" evidence="10">
    <location>
        <begin position="328"/>
        <end position="392"/>
    </location>
</feature>
<proteinExistence type="inferred from homology"/>
<reference evidence="11 12" key="1">
    <citation type="submission" date="2012-04" db="EMBL/GenBank/DDBJ databases">
        <title>The Genome Sequence of Saprolegnia declina VS20.</title>
        <authorList>
            <consortium name="The Broad Institute Genome Sequencing Platform"/>
            <person name="Russ C."/>
            <person name="Nusbaum C."/>
            <person name="Tyler B."/>
            <person name="van West P."/>
            <person name="Dieguez-Uribeondo J."/>
            <person name="de Bruijn I."/>
            <person name="Tripathy S."/>
            <person name="Jiang R."/>
            <person name="Young S.K."/>
            <person name="Zeng Q."/>
            <person name="Gargeya S."/>
            <person name="Fitzgerald M."/>
            <person name="Haas B."/>
            <person name="Abouelleil A."/>
            <person name="Alvarado L."/>
            <person name="Arachchi H.M."/>
            <person name="Berlin A."/>
            <person name="Chapman S.B."/>
            <person name="Goldberg J."/>
            <person name="Griggs A."/>
            <person name="Gujja S."/>
            <person name="Hansen M."/>
            <person name="Howarth C."/>
            <person name="Imamovic A."/>
            <person name="Larimer J."/>
            <person name="McCowen C."/>
            <person name="Montmayeur A."/>
            <person name="Murphy C."/>
            <person name="Neiman D."/>
            <person name="Pearson M."/>
            <person name="Priest M."/>
            <person name="Roberts A."/>
            <person name="Saif S."/>
            <person name="Shea T."/>
            <person name="Sisk P."/>
            <person name="Sykes S."/>
            <person name="Wortman J."/>
            <person name="Nusbaum C."/>
            <person name="Birren B."/>
        </authorList>
    </citation>
    <scope>NUCLEOTIDE SEQUENCE [LARGE SCALE GENOMIC DNA]</scope>
    <source>
        <strain evidence="11 12">VS20</strain>
    </source>
</reference>
<dbReference type="InterPro" id="IPR045270">
    <property type="entry name" value="STKc_AGC"/>
</dbReference>
<dbReference type="InterPro" id="IPR000961">
    <property type="entry name" value="AGC-kinase_C"/>
</dbReference>
<feature type="binding site" evidence="7">
    <location>
        <position position="104"/>
    </location>
    <ligand>
        <name>ATP</name>
        <dbReference type="ChEBI" id="CHEBI:30616"/>
    </ligand>
</feature>
<dbReference type="InParanoid" id="T0QIH2"/>
<dbReference type="GO" id="GO:0005524">
    <property type="term" value="F:ATP binding"/>
    <property type="evidence" value="ECO:0007669"/>
    <property type="project" value="UniProtKB-UniRule"/>
</dbReference>
<feature type="domain" description="Protein kinase" evidence="9">
    <location>
        <begin position="75"/>
        <end position="327"/>
    </location>
</feature>
<dbReference type="OMA" id="WHRTPLE"/>
<dbReference type="OrthoDB" id="58979at2759"/>
<keyword evidence="6 7" id="KW-0067">ATP-binding</keyword>
<evidence type="ECO:0000256" key="3">
    <source>
        <dbReference type="ARBA" id="ARBA00022679"/>
    </source>
</evidence>
<dbReference type="Gene3D" id="3.30.200.20">
    <property type="entry name" value="Phosphorylase Kinase, domain 1"/>
    <property type="match status" value="1"/>
</dbReference>
<evidence type="ECO:0000256" key="5">
    <source>
        <dbReference type="ARBA" id="ARBA00022777"/>
    </source>
</evidence>
<dbReference type="eggNOG" id="KOG0690">
    <property type="taxonomic scope" value="Eukaryota"/>
</dbReference>
<organism evidence="11 12">
    <name type="scientific">Saprolegnia diclina (strain VS20)</name>
    <dbReference type="NCBI Taxonomy" id="1156394"/>
    <lineage>
        <taxon>Eukaryota</taxon>
        <taxon>Sar</taxon>
        <taxon>Stramenopiles</taxon>
        <taxon>Oomycota</taxon>
        <taxon>Saprolegniomycetes</taxon>
        <taxon>Saprolegniales</taxon>
        <taxon>Saprolegniaceae</taxon>
        <taxon>Saprolegnia</taxon>
    </lineage>
</organism>
<dbReference type="VEuPathDB" id="FungiDB:SDRG_09018"/>
<sequence>MHTPQLHVFDLCVQLLRGKALELSGKAPDAAGERWHLVKQWMHLQYALDAWRFREQPPALPERVAFRAPSVREEYEQLQVLGTGAFGSVVLSRAVSTDVLYAIKSIDKRKICGDEAVRLLVERQILSTASHPFVIRMDGAFETPTHYHFVLEYCPGGDMYSLLEATPQMPEARVIFYTSSIVSALVYLHHAHVAYRDLKPENILLDAKGYVRLADFGLAKQALSPTDTTYSFCGSVDYMAPEVILGVGYGLPADVWSLGCVVFEMLTGLPPFYTTRGRRVLFDKIVKGQVLYPTYLSPDAVRFLQRCLDLDPKERWTAEQLLEHPFLASVDWYQLGIQQVPVPFVPHLADKTDTHYFANQFTSQAVAGNLVDTCDDFSDFDWHRTPLEDVLPVVS</sequence>
<dbReference type="PROSITE" id="PS00107">
    <property type="entry name" value="PROTEIN_KINASE_ATP"/>
    <property type="match status" value="1"/>
</dbReference>
<dbReference type="SMART" id="SM00133">
    <property type="entry name" value="S_TK_X"/>
    <property type="match status" value="1"/>
</dbReference>
<evidence type="ECO:0000313" key="12">
    <source>
        <dbReference type="Proteomes" id="UP000030762"/>
    </source>
</evidence>
<evidence type="ECO:0000259" key="10">
    <source>
        <dbReference type="PROSITE" id="PS51285"/>
    </source>
</evidence>
<evidence type="ECO:0000256" key="6">
    <source>
        <dbReference type="ARBA" id="ARBA00022840"/>
    </source>
</evidence>
<dbReference type="Pfam" id="PF00069">
    <property type="entry name" value="Pkinase"/>
    <property type="match status" value="1"/>
</dbReference>
<accession>T0QIH2</accession>
<gene>
    <name evidence="11" type="ORF">SDRG_09018</name>
</gene>
<dbReference type="Proteomes" id="UP000030762">
    <property type="component" value="Unassembled WGS sequence"/>
</dbReference>
<evidence type="ECO:0000256" key="2">
    <source>
        <dbReference type="ARBA" id="ARBA00022553"/>
    </source>
</evidence>
<keyword evidence="3" id="KW-0808">Transferase</keyword>
<evidence type="ECO:0000313" key="11">
    <source>
        <dbReference type="EMBL" id="EQC33510.1"/>
    </source>
</evidence>
<dbReference type="GO" id="GO:0004674">
    <property type="term" value="F:protein serine/threonine kinase activity"/>
    <property type="evidence" value="ECO:0007669"/>
    <property type="project" value="UniProtKB-KW"/>
</dbReference>
<dbReference type="CDD" id="cd05123">
    <property type="entry name" value="STKc_AGC"/>
    <property type="match status" value="1"/>
</dbReference>
<keyword evidence="1 8" id="KW-0723">Serine/threonine-protein kinase</keyword>
<dbReference type="SUPFAM" id="SSF56112">
    <property type="entry name" value="Protein kinase-like (PK-like)"/>
    <property type="match status" value="1"/>
</dbReference>
<evidence type="ECO:0000256" key="1">
    <source>
        <dbReference type="ARBA" id="ARBA00022527"/>
    </source>
</evidence>
<keyword evidence="2" id="KW-0597">Phosphoprotein</keyword>
<dbReference type="STRING" id="1156394.T0QIH2"/>
<protein>
    <submittedName>
        <fullName evidence="11">AGC/AKT protein kinase</fullName>
    </submittedName>
</protein>
<name>T0QIH2_SAPDV</name>
<dbReference type="InterPro" id="IPR011009">
    <property type="entry name" value="Kinase-like_dom_sf"/>
</dbReference>
<dbReference type="InterPro" id="IPR008271">
    <property type="entry name" value="Ser/Thr_kinase_AS"/>
</dbReference>
<evidence type="ECO:0000256" key="8">
    <source>
        <dbReference type="RuleBase" id="RU000304"/>
    </source>
</evidence>
<dbReference type="PROSITE" id="PS51285">
    <property type="entry name" value="AGC_KINASE_CTER"/>
    <property type="match status" value="1"/>
</dbReference>
<dbReference type="PROSITE" id="PS00108">
    <property type="entry name" value="PROTEIN_KINASE_ST"/>
    <property type="match status" value="1"/>
</dbReference>
<dbReference type="InterPro" id="IPR000719">
    <property type="entry name" value="Prot_kinase_dom"/>
</dbReference>
<dbReference type="Gene3D" id="1.10.510.10">
    <property type="entry name" value="Transferase(Phosphotransferase) domain 1"/>
    <property type="match status" value="1"/>
</dbReference>